<keyword evidence="5" id="KW-1185">Reference proteome</keyword>
<dbReference type="PRINTS" id="PR00145">
    <property type="entry name" value="ARGSUCLYASE"/>
</dbReference>
<dbReference type="NCBIfam" id="TIGR02426">
    <property type="entry name" value="protocat_pcaB"/>
    <property type="match status" value="1"/>
</dbReference>
<evidence type="ECO:0000313" key="5">
    <source>
        <dbReference type="Proteomes" id="UP000035489"/>
    </source>
</evidence>
<name>A0A0H1R8C6_9HYPH</name>
<evidence type="ECO:0000259" key="3">
    <source>
        <dbReference type="Pfam" id="PF00206"/>
    </source>
</evidence>
<dbReference type="EC" id="5.5.1.2" evidence="2"/>
<dbReference type="OrthoDB" id="9768878at2"/>
<comment type="similarity">
    <text evidence="1">Belongs to the class-II fumarase/aspartase family.</text>
</comment>
<sequence length="354" mass="37719">MQAFSHPFLQALVGDEAVEAIFSNGAELSAMLEVEAALARAQAQVGLIDEDAAQRITQVCHSFRPDWPKLAEGLAQDGVVVPELVKQLRAAVGEPHAKAVHFGATSQDIIDTALVVRLKSITEIFGNRITALVSALRNLRARDGAVKLMAHTRMQRALPFTAGDKIDTWLQPLERHAESLDNLAPRLLVVQLGGPIGTRGEMKDHGDAVADAMAEILGLGYGPSWHSQRDRIGEFAAFLSLLSGTLGKTGQDVALMAQNEVGEVRLASGGGSSAMPHKSNPVQAELLVTLARYNAGLLGTLHQALVHENERSGAAWTLEWLVLPQMVMATAAGLNKARALASSMSFSSSANAQH</sequence>
<protein>
    <recommendedName>
        <fullName evidence="2">3-carboxy-cis,cis-muconate cycloisomerase</fullName>
        <ecNumber evidence="2">5.5.1.2</ecNumber>
    </recommendedName>
</protein>
<dbReference type="PRINTS" id="PR00149">
    <property type="entry name" value="FUMRATELYASE"/>
</dbReference>
<dbReference type="Proteomes" id="UP000035489">
    <property type="component" value="Unassembled WGS sequence"/>
</dbReference>
<proteinExistence type="inferred from homology"/>
<dbReference type="RefSeq" id="WP_047191147.1">
    <property type="nucleotide sequence ID" value="NZ_LCYG01000060.1"/>
</dbReference>
<accession>A0A0H1R8C6</accession>
<dbReference type="Pfam" id="PF00206">
    <property type="entry name" value="Lyase_1"/>
    <property type="match status" value="1"/>
</dbReference>
<dbReference type="PATRIC" id="fig|1225564.3.peg.5745"/>
<evidence type="ECO:0000256" key="2">
    <source>
        <dbReference type="NCBIfam" id="TIGR02426"/>
    </source>
</evidence>
<dbReference type="InterPro" id="IPR012789">
    <property type="entry name" value="Protocat_PcaB-like"/>
</dbReference>
<dbReference type="STRING" id="1225564.AA309_21885"/>
<gene>
    <name evidence="4" type="ORF">AA309_21885</name>
</gene>
<organism evidence="4 5">
    <name type="scientific">Microvirga vignae</name>
    <dbReference type="NCBI Taxonomy" id="1225564"/>
    <lineage>
        <taxon>Bacteria</taxon>
        <taxon>Pseudomonadati</taxon>
        <taxon>Pseudomonadota</taxon>
        <taxon>Alphaproteobacteria</taxon>
        <taxon>Hyphomicrobiales</taxon>
        <taxon>Methylobacteriaceae</taxon>
        <taxon>Microvirga</taxon>
    </lineage>
</organism>
<dbReference type="InterPro" id="IPR000362">
    <property type="entry name" value="Fumarate_lyase_fam"/>
</dbReference>
<keyword evidence="4" id="KW-0413">Isomerase</keyword>
<feature type="domain" description="Fumarate lyase N-terminal" evidence="3">
    <location>
        <begin position="21"/>
        <end position="291"/>
    </location>
</feature>
<evidence type="ECO:0000256" key="1">
    <source>
        <dbReference type="ARBA" id="ARBA00034772"/>
    </source>
</evidence>
<dbReference type="NCBIfam" id="NF004631">
    <property type="entry name" value="PRK05975.1"/>
    <property type="match status" value="1"/>
</dbReference>
<dbReference type="EMBL" id="LCYG01000060">
    <property type="protein sequence ID" value="KLK91106.1"/>
    <property type="molecule type" value="Genomic_DNA"/>
</dbReference>
<dbReference type="SUPFAM" id="SSF48557">
    <property type="entry name" value="L-aspartase-like"/>
    <property type="match status" value="1"/>
</dbReference>
<evidence type="ECO:0000313" key="4">
    <source>
        <dbReference type="EMBL" id="KLK91106.1"/>
    </source>
</evidence>
<dbReference type="GO" id="GO:0047472">
    <property type="term" value="F:3-carboxy-cis,cis-muconate cycloisomerase activity"/>
    <property type="evidence" value="ECO:0007669"/>
    <property type="project" value="UniProtKB-UniRule"/>
</dbReference>
<dbReference type="GO" id="GO:0016829">
    <property type="term" value="F:lyase activity"/>
    <property type="evidence" value="ECO:0007669"/>
    <property type="project" value="UniProtKB-ARBA"/>
</dbReference>
<dbReference type="GO" id="GO:0019619">
    <property type="term" value="P:3,4-dihydroxybenzoate catabolic process"/>
    <property type="evidence" value="ECO:0007669"/>
    <property type="project" value="InterPro"/>
</dbReference>
<dbReference type="InterPro" id="IPR020557">
    <property type="entry name" value="Fumarate_lyase_CS"/>
</dbReference>
<comment type="caution">
    <text evidence="4">The sequence shown here is derived from an EMBL/GenBank/DDBJ whole genome shotgun (WGS) entry which is preliminary data.</text>
</comment>
<dbReference type="AlphaFoldDB" id="A0A0H1R8C6"/>
<dbReference type="InterPro" id="IPR008948">
    <property type="entry name" value="L-Aspartase-like"/>
</dbReference>
<dbReference type="InterPro" id="IPR022761">
    <property type="entry name" value="Fumarate_lyase_N"/>
</dbReference>
<reference evidence="4 5" key="1">
    <citation type="submission" date="2015-05" db="EMBL/GenBank/DDBJ databases">
        <title>Draft genome sequence of Microvirga vignae strain BR3299, a novel nitrogen fixing bacteria isolated from Brazil semi-aired region.</title>
        <authorList>
            <person name="Zilli J.E."/>
            <person name="Passos S.R."/>
            <person name="Leite J."/>
            <person name="Baldani J.I."/>
            <person name="Xavier G.R."/>
            <person name="Rumjaneck N.G."/>
            <person name="Simoes-Araujo J.L."/>
        </authorList>
    </citation>
    <scope>NUCLEOTIDE SEQUENCE [LARGE SCALE GENOMIC DNA]</scope>
    <source>
        <strain evidence="4 5">BR3299</strain>
    </source>
</reference>
<dbReference type="PANTHER" id="PTHR43172:SF2">
    <property type="entry name" value="ADENYLOSUCCINATE LYASE C-TERMINAL DOMAIN-CONTAINING PROTEIN"/>
    <property type="match status" value="1"/>
</dbReference>
<dbReference type="PROSITE" id="PS00163">
    <property type="entry name" value="FUMARATE_LYASES"/>
    <property type="match status" value="1"/>
</dbReference>
<dbReference type="Gene3D" id="1.20.200.10">
    <property type="entry name" value="Fumarase/aspartase (Central domain)"/>
    <property type="match status" value="1"/>
</dbReference>
<dbReference type="PANTHER" id="PTHR43172">
    <property type="entry name" value="ADENYLOSUCCINATE LYASE"/>
    <property type="match status" value="1"/>
</dbReference>